<dbReference type="Gene3D" id="3.20.20.120">
    <property type="entry name" value="Enolase-like C-terminal domain"/>
    <property type="match status" value="1"/>
</dbReference>
<keyword evidence="5" id="KW-1185">Reference proteome</keyword>
<dbReference type="SMART" id="SM00922">
    <property type="entry name" value="MR_MLE"/>
    <property type="match status" value="1"/>
</dbReference>
<dbReference type="SUPFAM" id="SSF51604">
    <property type="entry name" value="Enolase C-terminal domain-like"/>
    <property type="match status" value="1"/>
</dbReference>
<evidence type="ECO:0000313" key="5">
    <source>
        <dbReference type="Proteomes" id="UP000216024"/>
    </source>
</evidence>
<dbReference type="InterPro" id="IPR029065">
    <property type="entry name" value="Enolase_C-like"/>
</dbReference>
<dbReference type="GO" id="GO:0016829">
    <property type="term" value="F:lyase activity"/>
    <property type="evidence" value="ECO:0007669"/>
    <property type="project" value="UniProtKB-KW"/>
</dbReference>
<dbReference type="InterPro" id="IPR013341">
    <property type="entry name" value="Mandelate_racemase_N_dom"/>
</dbReference>
<dbReference type="AlphaFoldDB" id="A0A267MGQ1"/>
<dbReference type="GO" id="GO:0046872">
    <property type="term" value="F:metal ion binding"/>
    <property type="evidence" value="ECO:0007669"/>
    <property type="project" value="UniProtKB-KW"/>
</dbReference>
<dbReference type="PROSITE" id="PS00908">
    <property type="entry name" value="MR_MLE_1"/>
    <property type="match status" value="1"/>
</dbReference>
<accession>A0A267MGQ1</accession>
<dbReference type="GO" id="GO:0009063">
    <property type="term" value="P:amino acid catabolic process"/>
    <property type="evidence" value="ECO:0007669"/>
    <property type="project" value="InterPro"/>
</dbReference>
<dbReference type="EMBL" id="NIBG01000021">
    <property type="protein sequence ID" value="PAB57970.1"/>
    <property type="molecule type" value="Genomic_DNA"/>
</dbReference>
<feature type="domain" description="Mandelate racemase/muconate lactonizing enzyme C-terminal" evidence="3">
    <location>
        <begin position="152"/>
        <end position="255"/>
    </location>
</feature>
<reference evidence="4 5" key="1">
    <citation type="submission" date="2017-06" db="EMBL/GenBank/DDBJ databases">
        <title>Draft genome sequence of anaerobic fermentative bacterium Anaeromicrobium sediminis DY2726D isolated from West Pacific Ocean sediments.</title>
        <authorList>
            <person name="Zeng X."/>
        </authorList>
    </citation>
    <scope>NUCLEOTIDE SEQUENCE [LARGE SCALE GENOMIC DNA]</scope>
    <source>
        <strain evidence="4 5">DY2726D</strain>
    </source>
</reference>
<protein>
    <submittedName>
        <fullName evidence="4">Mandelate racemase</fullName>
    </submittedName>
</protein>
<evidence type="ECO:0000256" key="2">
    <source>
        <dbReference type="ARBA" id="ARBA00023239"/>
    </source>
</evidence>
<evidence type="ECO:0000259" key="3">
    <source>
        <dbReference type="SMART" id="SM00922"/>
    </source>
</evidence>
<name>A0A267MGQ1_9FIRM</name>
<evidence type="ECO:0000313" key="4">
    <source>
        <dbReference type="EMBL" id="PAB57970.1"/>
    </source>
</evidence>
<dbReference type="CDD" id="cd03316">
    <property type="entry name" value="MR_like"/>
    <property type="match status" value="1"/>
</dbReference>
<dbReference type="InterPro" id="IPR018110">
    <property type="entry name" value="Mandel_Rmase/mucon_lact_enz_CS"/>
</dbReference>
<gene>
    <name evidence="4" type="ORF">CCE28_17565</name>
</gene>
<dbReference type="InterPro" id="IPR029017">
    <property type="entry name" value="Enolase-like_N"/>
</dbReference>
<keyword evidence="2" id="KW-0456">Lyase</keyword>
<dbReference type="Pfam" id="PF13378">
    <property type="entry name" value="MR_MLE_C"/>
    <property type="match status" value="1"/>
</dbReference>
<dbReference type="SUPFAM" id="SSF54826">
    <property type="entry name" value="Enolase N-terminal domain-like"/>
    <property type="match status" value="1"/>
</dbReference>
<dbReference type="PANTHER" id="PTHR48080:SF2">
    <property type="entry name" value="D-GALACTONATE DEHYDRATASE"/>
    <property type="match status" value="1"/>
</dbReference>
<dbReference type="SFLD" id="SFLDS00001">
    <property type="entry name" value="Enolase"/>
    <property type="match status" value="1"/>
</dbReference>
<sequence>MGNNIKSIEFIKLDVPASGWSENTTVVKVTDENGLYGIGEADGSPSVIKAYGELETEHFQLTNICEVAIGRDPMEFKAIWDEMYDKSKWIGSRGVGIFAMSGIDMALYDLAGKQHNLPVYKLLGGKHRDVVAPYFTLYPSHNIEHPTVDDYLRLYEPLTAKARERKCKAVKVCLSPGVISLHDDKEVVRYIKTLRKQLGDDVKLLVDFLYRWNDWQAARWTLNKLEDADIYLAEAVLQHDDLEGHKKLANAVSTRIGACEMMTTHYEIMEWVKNTNISAIQLDYNRAGGLTAIMRIQELCDNYNVQLMPHGWATGITAAAIRHFGMASRTAMYPEYLHRDFWPGELINNLTIDDPEIIDGTVAGSDEPGLGMKINKEYFKEKTGVILE</sequence>
<dbReference type="RefSeq" id="WP_095135033.1">
    <property type="nucleotide sequence ID" value="NZ_NIBG01000021.1"/>
</dbReference>
<dbReference type="InterPro" id="IPR013342">
    <property type="entry name" value="Mandelate_racemase_C"/>
</dbReference>
<dbReference type="Pfam" id="PF02746">
    <property type="entry name" value="MR_MLE_N"/>
    <property type="match status" value="1"/>
</dbReference>
<dbReference type="InterPro" id="IPR034593">
    <property type="entry name" value="DgoD-like"/>
</dbReference>
<organism evidence="4 5">
    <name type="scientific">Anaeromicrobium sediminis</name>
    <dbReference type="NCBI Taxonomy" id="1478221"/>
    <lineage>
        <taxon>Bacteria</taxon>
        <taxon>Bacillati</taxon>
        <taxon>Bacillota</taxon>
        <taxon>Clostridia</taxon>
        <taxon>Peptostreptococcales</taxon>
        <taxon>Thermotaleaceae</taxon>
        <taxon>Anaeromicrobium</taxon>
    </lineage>
</organism>
<dbReference type="Proteomes" id="UP000216024">
    <property type="component" value="Unassembled WGS sequence"/>
</dbReference>
<proteinExistence type="predicted"/>
<dbReference type="InterPro" id="IPR036849">
    <property type="entry name" value="Enolase-like_C_sf"/>
</dbReference>
<dbReference type="Gene3D" id="3.30.390.10">
    <property type="entry name" value="Enolase-like, N-terminal domain"/>
    <property type="match status" value="1"/>
</dbReference>
<dbReference type="OrthoDB" id="9775391at2"/>
<dbReference type="PANTHER" id="PTHR48080">
    <property type="entry name" value="D-GALACTONATE DEHYDRATASE-RELATED"/>
    <property type="match status" value="1"/>
</dbReference>
<evidence type="ECO:0000256" key="1">
    <source>
        <dbReference type="ARBA" id="ARBA00022723"/>
    </source>
</evidence>
<keyword evidence="1" id="KW-0479">Metal-binding</keyword>
<comment type="caution">
    <text evidence="4">The sequence shown here is derived from an EMBL/GenBank/DDBJ whole genome shotgun (WGS) entry which is preliminary data.</text>
</comment>